<dbReference type="AlphaFoldDB" id="A0A844DRE6"/>
<evidence type="ECO:0000313" key="6">
    <source>
        <dbReference type="Proteomes" id="UP000461506"/>
    </source>
</evidence>
<keyword evidence="2" id="KW-0732">Signal</keyword>
<organism evidence="5 6">
    <name type="scientific">Faecalibacterium prausnitzii</name>
    <dbReference type="NCBI Taxonomy" id="853"/>
    <lineage>
        <taxon>Bacteria</taxon>
        <taxon>Bacillati</taxon>
        <taxon>Bacillota</taxon>
        <taxon>Clostridia</taxon>
        <taxon>Eubacteriales</taxon>
        <taxon>Oscillospiraceae</taxon>
        <taxon>Faecalibacterium</taxon>
    </lineage>
</organism>
<evidence type="ECO:0000256" key="1">
    <source>
        <dbReference type="ARBA" id="ARBA00022487"/>
    </source>
</evidence>
<dbReference type="Proteomes" id="UP000461506">
    <property type="component" value="Unassembled WGS sequence"/>
</dbReference>
<dbReference type="GO" id="GO:0052689">
    <property type="term" value="F:carboxylic ester hydrolase activity"/>
    <property type="evidence" value="ECO:0007669"/>
    <property type="project" value="UniProtKB-KW"/>
</dbReference>
<feature type="domain" description="4-O-methyl-glucuronoyl methylesterase-like" evidence="4">
    <location>
        <begin position="159"/>
        <end position="348"/>
    </location>
</feature>
<sequence>MKNIDIARLTPETWPARREALVKLFGQEEYGVVPAGWTSSFVWEKELEKDGLHGRLGCVTVEYKGRSMSFPFALWLPEKTSEPVPCAIQISCHDPVVHDQMKGIDPAMREKFMGMMKELIGNEDHFNVMIDDMMAPKEPNTLDITCDVEKGYWPVRQLLTDGYAAAAIYASSLAPDEGDSWKQEGLYPLFYGAGERPADGFGCLTAWGFGAQRVLDALLTCPEIDPKRISVAGHSRAGKAALWAAVQDERFATVLANNSGCCGVAMNVGKLGERVASMCQMMPRWFCKNFLKYSAMPVEQMPFDQDELLAAMAPRPVFVTSGNRDYWSDPEAEFRSVISVGRVYAALGKTPCTQTEYPAPQTACCTGDVGYALREGPHDMTAWDWKQFCNFEAAQAAKD</sequence>
<keyword evidence="3" id="KW-0378">Hydrolase</keyword>
<reference evidence="5 6" key="1">
    <citation type="journal article" date="2019" name="Nat. Med.">
        <title>A library of human gut bacterial isolates paired with longitudinal multiomics data enables mechanistic microbiome research.</title>
        <authorList>
            <person name="Poyet M."/>
            <person name="Groussin M."/>
            <person name="Gibbons S.M."/>
            <person name="Avila-Pacheco J."/>
            <person name="Jiang X."/>
            <person name="Kearney S.M."/>
            <person name="Perrotta A.R."/>
            <person name="Berdy B."/>
            <person name="Zhao S."/>
            <person name="Lieberman T.D."/>
            <person name="Swanson P.K."/>
            <person name="Smith M."/>
            <person name="Roesemann S."/>
            <person name="Alexander J.E."/>
            <person name="Rich S.A."/>
            <person name="Livny J."/>
            <person name="Vlamakis H."/>
            <person name="Clish C."/>
            <person name="Bullock K."/>
            <person name="Deik A."/>
            <person name="Scott J."/>
            <person name="Pierce K.A."/>
            <person name="Xavier R.J."/>
            <person name="Alm E.J."/>
        </authorList>
    </citation>
    <scope>NUCLEOTIDE SEQUENCE [LARGE SCALE GENOMIC DNA]</scope>
    <source>
        <strain evidence="5 6">BIOML-A1</strain>
    </source>
</reference>
<comment type="caution">
    <text evidence="5">The sequence shown here is derived from an EMBL/GenBank/DDBJ whole genome shotgun (WGS) entry which is preliminary data.</text>
</comment>
<accession>A0A844DRE6</accession>
<keyword evidence="1" id="KW-0719">Serine esterase</keyword>
<dbReference type="Pfam" id="PF22244">
    <property type="entry name" value="GCE_fung"/>
    <property type="match status" value="1"/>
</dbReference>
<evidence type="ECO:0000259" key="4">
    <source>
        <dbReference type="Pfam" id="PF22244"/>
    </source>
</evidence>
<dbReference type="InterPro" id="IPR029058">
    <property type="entry name" value="AB_hydrolase_fold"/>
</dbReference>
<dbReference type="RefSeq" id="WP_154276065.1">
    <property type="nucleotide sequence ID" value="NZ_WKQN01000001.1"/>
</dbReference>
<proteinExistence type="predicted"/>
<gene>
    <name evidence="5" type="ORF">GKD95_00090</name>
</gene>
<dbReference type="InterPro" id="IPR054579">
    <property type="entry name" value="GCE-like_dom"/>
</dbReference>
<evidence type="ECO:0000313" key="5">
    <source>
        <dbReference type="EMBL" id="MSC61768.1"/>
    </source>
</evidence>
<evidence type="ECO:0000256" key="3">
    <source>
        <dbReference type="ARBA" id="ARBA00022801"/>
    </source>
</evidence>
<dbReference type="EMBL" id="WKQN01000001">
    <property type="protein sequence ID" value="MSC61768.1"/>
    <property type="molecule type" value="Genomic_DNA"/>
</dbReference>
<name>A0A844DRE6_9FIRM</name>
<dbReference type="Gene3D" id="3.40.50.1820">
    <property type="entry name" value="alpha/beta hydrolase"/>
    <property type="match status" value="1"/>
</dbReference>
<dbReference type="SUPFAM" id="SSF53474">
    <property type="entry name" value="alpha/beta-Hydrolases"/>
    <property type="match status" value="1"/>
</dbReference>
<evidence type="ECO:0000256" key="2">
    <source>
        <dbReference type="ARBA" id="ARBA00022729"/>
    </source>
</evidence>
<protein>
    <recommendedName>
        <fullName evidence="4">4-O-methyl-glucuronoyl methylesterase-like domain-containing protein</fullName>
    </recommendedName>
</protein>